<sequence>MPYKLSANLAAHTSDVRAVCSPTDDLVLSASRDTTAISWTRPSSGVPFEKRAVLRAGSRFVSAVTYIPPSPGAPEGYAVTGGQDTIVNVFSLASASSEPSFSLQGHTQNVCALHATSDGTIISGSWDQTARVWKNFALAYELIGHQQSVWAVLAIDPDKFLTGSADNTIKLWQTHKTIKTYTGHTQAVRGLALVPDIGFASCSNDSEIRIWTMEGDVVYTLSGHTSFVYSLSVLANGDIVSGGEDRTVRIWRDGECAQTIVHPAISVWAVSAMPNGDIVTGCSDGVVRVFSASEDRWAPADRIKAYEEQVASTALPAQQVGDVKKSDLPGAEALSQPGKKSGEVKMIKNGDLVEAYQWDSLVGQWQKIGDVVDAVGSGRKQLYQGKEYDYVFDVDVQEGAPPLKLPYNASDNPYVAAQKFLEAHDLPLSYLDEVVRFIEKNTAGVQLGGGSNDYSDPFTGASRYQSTQNNSSSGTADFMDPFTGKSMLLPRYRPPVAPAPAAPVAAPSADPWTGASRYSSGPSAPSSPPPSQPLSMKPIELPVRVPLSFRQANVSAMQGKLYQFDEVLRNEISTSSLSMYSKELNLIDETFVYLSQAVGKPNETPVVAPPEPEHVDAIVQLLERWPGYQRFPVIDLARLVIGYAPHSYTQPELRTRFFNALFSAAEWQEKWTVPIPKTRETNMLLLLRALANAFLEEAKVEDGAWVQAIFDRLGAAPYTVFSKQPRIALATILFNFSCLYLRETVDPNLRTTHVGLILEIISSERTESEAAYRALVALGNVLYVASSTNNRLAPQQAQQANQALSSLPSAFDEDRIRVMSSLVRGML</sequence>
<keyword evidence="3 5" id="KW-0853">WD repeat</keyword>
<gene>
    <name evidence="9" type="ORF">BXZ70DRAFT_1026771</name>
</gene>
<dbReference type="AlphaFoldDB" id="A0A8K0XNT9"/>
<feature type="repeat" description="WD" evidence="5">
    <location>
        <begin position="221"/>
        <end position="251"/>
    </location>
</feature>
<dbReference type="GO" id="GO:0005737">
    <property type="term" value="C:cytoplasm"/>
    <property type="evidence" value="ECO:0007669"/>
    <property type="project" value="UniProtKB-SubCell"/>
</dbReference>
<proteinExistence type="predicted"/>
<protein>
    <submittedName>
        <fullName evidence="9">Phospholipase A-2-activating protein</fullName>
    </submittedName>
</protein>
<feature type="domain" description="PUL" evidence="8">
    <location>
        <begin position="539"/>
        <end position="826"/>
    </location>
</feature>
<dbReference type="Gene3D" id="2.130.10.10">
    <property type="entry name" value="YVTN repeat-like/Quinoprotein amine dehydrogenase"/>
    <property type="match status" value="1"/>
</dbReference>
<comment type="subcellular location">
    <subcellularLocation>
        <location evidence="1">Cytoplasm</location>
    </subcellularLocation>
</comment>
<dbReference type="SMART" id="SM00320">
    <property type="entry name" value="WD40"/>
    <property type="match status" value="7"/>
</dbReference>
<evidence type="ECO:0000256" key="2">
    <source>
        <dbReference type="ARBA" id="ARBA00022490"/>
    </source>
</evidence>
<feature type="repeat" description="WD" evidence="5">
    <location>
        <begin position="181"/>
        <end position="214"/>
    </location>
</feature>
<feature type="region of interest" description="Disordered" evidence="6">
    <location>
        <begin position="499"/>
        <end position="537"/>
    </location>
</feature>
<dbReference type="PANTHER" id="PTHR19849">
    <property type="entry name" value="PHOSPHOLIPASE A-2-ACTIVATING PROTEIN"/>
    <property type="match status" value="1"/>
</dbReference>
<dbReference type="Proteomes" id="UP000813824">
    <property type="component" value="Unassembled WGS sequence"/>
</dbReference>
<dbReference type="Pfam" id="PF08324">
    <property type="entry name" value="PUL"/>
    <property type="match status" value="1"/>
</dbReference>
<dbReference type="PROSITE" id="PS50294">
    <property type="entry name" value="WD_REPEATS_REGION"/>
    <property type="match status" value="2"/>
</dbReference>
<evidence type="ECO:0000313" key="10">
    <source>
        <dbReference type="Proteomes" id="UP000813824"/>
    </source>
</evidence>
<dbReference type="CDD" id="cd00200">
    <property type="entry name" value="WD40"/>
    <property type="match status" value="1"/>
</dbReference>
<dbReference type="FunFam" id="2.130.10.10:FF:000236">
    <property type="entry name" value="Polyubiquitin binding protein (Doa1/Ufd3)"/>
    <property type="match status" value="1"/>
</dbReference>
<dbReference type="GO" id="GO:0005634">
    <property type="term" value="C:nucleus"/>
    <property type="evidence" value="ECO:0007669"/>
    <property type="project" value="TreeGrafter"/>
</dbReference>
<feature type="domain" description="PFU" evidence="7">
    <location>
        <begin position="357"/>
        <end position="452"/>
    </location>
</feature>
<feature type="repeat" description="WD" evidence="5">
    <location>
        <begin position="103"/>
        <end position="134"/>
    </location>
</feature>
<dbReference type="OrthoDB" id="10265988at2759"/>
<reference evidence="9" key="1">
    <citation type="journal article" date="2021" name="New Phytol.">
        <title>Evolutionary innovations through gain and loss of genes in the ectomycorrhizal Boletales.</title>
        <authorList>
            <person name="Wu G."/>
            <person name="Miyauchi S."/>
            <person name="Morin E."/>
            <person name="Kuo A."/>
            <person name="Drula E."/>
            <person name="Varga T."/>
            <person name="Kohler A."/>
            <person name="Feng B."/>
            <person name="Cao Y."/>
            <person name="Lipzen A."/>
            <person name="Daum C."/>
            <person name="Hundley H."/>
            <person name="Pangilinan J."/>
            <person name="Johnson J."/>
            <person name="Barry K."/>
            <person name="LaButti K."/>
            <person name="Ng V."/>
            <person name="Ahrendt S."/>
            <person name="Min B."/>
            <person name="Choi I.G."/>
            <person name="Park H."/>
            <person name="Plett J.M."/>
            <person name="Magnuson J."/>
            <person name="Spatafora J.W."/>
            <person name="Nagy L.G."/>
            <person name="Henrissat B."/>
            <person name="Grigoriev I.V."/>
            <person name="Yang Z.L."/>
            <person name="Xu J."/>
            <person name="Martin F.M."/>
        </authorList>
    </citation>
    <scope>NUCLEOTIDE SEQUENCE</scope>
    <source>
        <strain evidence="9">KKN 215</strain>
    </source>
</reference>
<dbReference type="Gene3D" id="3.10.20.870">
    <property type="entry name" value="PFU (PLAA family ubiquitin binding), C-terminal domain"/>
    <property type="match status" value="1"/>
</dbReference>
<organism evidence="9 10">
    <name type="scientific">Cristinia sonorae</name>
    <dbReference type="NCBI Taxonomy" id="1940300"/>
    <lineage>
        <taxon>Eukaryota</taxon>
        <taxon>Fungi</taxon>
        <taxon>Dikarya</taxon>
        <taxon>Basidiomycota</taxon>
        <taxon>Agaricomycotina</taxon>
        <taxon>Agaricomycetes</taxon>
        <taxon>Agaricomycetidae</taxon>
        <taxon>Agaricales</taxon>
        <taxon>Pleurotineae</taxon>
        <taxon>Stephanosporaceae</taxon>
        <taxon>Cristinia</taxon>
    </lineage>
</organism>
<keyword evidence="10" id="KW-1185">Reference proteome</keyword>
<evidence type="ECO:0000259" key="8">
    <source>
        <dbReference type="PROSITE" id="PS51396"/>
    </source>
</evidence>
<dbReference type="Pfam" id="PF00400">
    <property type="entry name" value="WD40"/>
    <property type="match status" value="6"/>
</dbReference>
<dbReference type="InterPro" id="IPR013535">
    <property type="entry name" value="PUL_dom"/>
</dbReference>
<dbReference type="EMBL" id="JAEVFJ010000019">
    <property type="protein sequence ID" value="KAH8099525.1"/>
    <property type="molecule type" value="Genomic_DNA"/>
</dbReference>
<dbReference type="InterPro" id="IPR038122">
    <property type="entry name" value="PFU_sf"/>
</dbReference>
<dbReference type="GO" id="GO:0010992">
    <property type="term" value="P:ubiquitin recycling"/>
    <property type="evidence" value="ECO:0007669"/>
    <property type="project" value="TreeGrafter"/>
</dbReference>
<dbReference type="Pfam" id="PF09070">
    <property type="entry name" value="PFU"/>
    <property type="match status" value="1"/>
</dbReference>
<dbReference type="PROSITE" id="PS51396">
    <property type="entry name" value="PUL"/>
    <property type="match status" value="1"/>
</dbReference>
<evidence type="ECO:0000313" key="9">
    <source>
        <dbReference type="EMBL" id="KAH8099525.1"/>
    </source>
</evidence>
<dbReference type="PROSITE" id="PS50082">
    <property type="entry name" value="WD_REPEATS_2"/>
    <property type="match status" value="4"/>
</dbReference>
<evidence type="ECO:0000256" key="6">
    <source>
        <dbReference type="SAM" id="MobiDB-lite"/>
    </source>
</evidence>
<feature type="compositionally biased region" description="Polar residues" evidence="6">
    <location>
        <begin position="462"/>
        <end position="475"/>
    </location>
</feature>
<keyword evidence="2" id="KW-0963">Cytoplasm</keyword>
<dbReference type="InterPro" id="IPR020472">
    <property type="entry name" value="WD40_PAC1"/>
</dbReference>
<accession>A0A8K0XNT9</accession>
<evidence type="ECO:0000259" key="7">
    <source>
        <dbReference type="PROSITE" id="PS51394"/>
    </source>
</evidence>
<feature type="region of interest" description="Disordered" evidence="6">
    <location>
        <begin position="446"/>
        <end position="479"/>
    </location>
</feature>
<name>A0A8K0XNT9_9AGAR</name>
<dbReference type="GO" id="GO:0043161">
    <property type="term" value="P:proteasome-mediated ubiquitin-dependent protein catabolic process"/>
    <property type="evidence" value="ECO:0007669"/>
    <property type="project" value="TreeGrafter"/>
</dbReference>
<dbReference type="InterPro" id="IPR036322">
    <property type="entry name" value="WD40_repeat_dom_sf"/>
</dbReference>
<dbReference type="Gene3D" id="1.25.10.10">
    <property type="entry name" value="Leucine-rich Repeat Variant"/>
    <property type="match status" value="1"/>
</dbReference>
<keyword evidence="4" id="KW-0677">Repeat</keyword>
<comment type="caution">
    <text evidence="9">The sequence shown here is derived from an EMBL/GenBank/DDBJ whole genome shotgun (WGS) entry which is preliminary data.</text>
</comment>
<dbReference type="PANTHER" id="PTHR19849:SF0">
    <property type="entry name" value="PHOSPHOLIPASE A-2-ACTIVATING PROTEIN"/>
    <property type="match status" value="1"/>
</dbReference>
<dbReference type="InterPro" id="IPR011989">
    <property type="entry name" value="ARM-like"/>
</dbReference>
<dbReference type="PROSITE" id="PS51394">
    <property type="entry name" value="PFU"/>
    <property type="match status" value="1"/>
</dbReference>
<dbReference type="GO" id="GO:0043130">
    <property type="term" value="F:ubiquitin binding"/>
    <property type="evidence" value="ECO:0007669"/>
    <property type="project" value="TreeGrafter"/>
</dbReference>
<dbReference type="InterPro" id="IPR001680">
    <property type="entry name" value="WD40_rpt"/>
</dbReference>
<evidence type="ECO:0000256" key="4">
    <source>
        <dbReference type="ARBA" id="ARBA00022737"/>
    </source>
</evidence>
<dbReference type="SUPFAM" id="SSF50978">
    <property type="entry name" value="WD40 repeat-like"/>
    <property type="match status" value="1"/>
</dbReference>
<dbReference type="PRINTS" id="PR00320">
    <property type="entry name" value="GPROTEINBRPT"/>
</dbReference>
<evidence type="ECO:0000256" key="1">
    <source>
        <dbReference type="ARBA" id="ARBA00004496"/>
    </source>
</evidence>
<dbReference type="InterPro" id="IPR015943">
    <property type="entry name" value="WD40/YVTN_repeat-like_dom_sf"/>
</dbReference>
<dbReference type="InterPro" id="IPR015155">
    <property type="entry name" value="PFU"/>
</dbReference>
<evidence type="ECO:0000256" key="3">
    <source>
        <dbReference type="ARBA" id="ARBA00022574"/>
    </source>
</evidence>
<evidence type="ECO:0000256" key="5">
    <source>
        <dbReference type="PROSITE-ProRule" id="PRU00221"/>
    </source>
</evidence>
<feature type="repeat" description="WD" evidence="5">
    <location>
        <begin position="142"/>
        <end position="182"/>
    </location>
</feature>